<feature type="signal peptide" evidence="2">
    <location>
        <begin position="1"/>
        <end position="34"/>
    </location>
</feature>
<organism evidence="4">
    <name type="scientific">Micromonas pusilla</name>
    <name type="common">Picoplanktonic green alga</name>
    <name type="synonym">Chromulina pusilla</name>
    <dbReference type="NCBI Taxonomy" id="38833"/>
    <lineage>
        <taxon>Eukaryota</taxon>
        <taxon>Viridiplantae</taxon>
        <taxon>Chlorophyta</taxon>
        <taxon>Mamiellophyceae</taxon>
        <taxon>Mamiellales</taxon>
        <taxon>Mamiellaceae</taxon>
        <taxon>Micromonas</taxon>
    </lineage>
</organism>
<dbReference type="InterPro" id="IPR036361">
    <property type="entry name" value="SAP_dom_sf"/>
</dbReference>
<sequence length="218" mass="23696">MTMTIASRLSPARVFLLLVALCALFGARLPVALASDDDGGDERGSSSAEAESSATTDDADAGRPDFKKMKIKELRAILDDRGAVCRGCAEKADYVERAAEVWDLPIVEKTDESDADDATTTTRPPRQPHEPDVNLDPEQQKRSDEEIEKLMAQMRGEQKPTGDPERDAILAKLRKNGLSFAGGMDTMPIEQLRNLADSLGNIKASKPPKGEKGEKDDL</sequence>
<evidence type="ECO:0000313" key="4">
    <source>
        <dbReference type="EMBL" id="CAD8239732.1"/>
    </source>
</evidence>
<feature type="compositionally biased region" description="Basic and acidic residues" evidence="1">
    <location>
        <begin position="156"/>
        <end position="169"/>
    </location>
</feature>
<evidence type="ECO:0000259" key="3">
    <source>
        <dbReference type="Pfam" id="PF10208"/>
    </source>
</evidence>
<feature type="region of interest" description="Disordered" evidence="1">
    <location>
        <begin position="199"/>
        <end position="218"/>
    </location>
</feature>
<feature type="region of interest" description="Disordered" evidence="1">
    <location>
        <begin position="35"/>
        <end position="65"/>
    </location>
</feature>
<gene>
    <name evidence="4" type="ORF">MPUS1402_LOCUS6875</name>
</gene>
<feature type="compositionally biased region" description="Basic and acidic residues" evidence="1">
    <location>
        <begin position="127"/>
        <end position="144"/>
    </location>
</feature>
<proteinExistence type="predicted"/>
<keyword evidence="2" id="KW-0732">Signal</keyword>
<feature type="chain" id="PRO_5030899539" description="ARMET C-terminal domain-containing protein" evidence="2">
    <location>
        <begin position="35"/>
        <end position="218"/>
    </location>
</feature>
<feature type="compositionally biased region" description="Low complexity" evidence="1">
    <location>
        <begin position="45"/>
        <end position="56"/>
    </location>
</feature>
<evidence type="ECO:0000256" key="1">
    <source>
        <dbReference type="SAM" id="MobiDB-lite"/>
    </source>
</evidence>
<dbReference type="Pfam" id="PF10208">
    <property type="entry name" value="ARMET_C"/>
    <property type="match status" value="1"/>
</dbReference>
<dbReference type="AlphaFoldDB" id="A0A7R9TMC0"/>
<dbReference type="SUPFAM" id="SSF68906">
    <property type="entry name" value="SAP domain"/>
    <property type="match status" value="1"/>
</dbReference>
<dbReference type="InterPro" id="IPR019345">
    <property type="entry name" value="ARMET_C"/>
</dbReference>
<dbReference type="Gene3D" id="1.10.720.30">
    <property type="entry name" value="SAP domain"/>
    <property type="match status" value="1"/>
</dbReference>
<evidence type="ECO:0000256" key="2">
    <source>
        <dbReference type="SAM" id="SignalP"/>
    </source>
</evidence>
<dbReference type="EMBL" id="HBDY01009210">
    <property type="protein sequence ID" value="CAD8239732.1"/>
    <property type="molecule type" value="Transcribed_RNA"/>
</dbReference>
<feature type="region of interest" description="Disordered" evidence="1">
    <location>
        <begin position="106"/>
        <end position="170"/>
    </location>
</feature>
<accession>A0A7R9TMC0</accession>
<name>A0A7R9TMC0_MICPS</name>
<feature type="domain" description="ARMET C-terminal" evidence="3">
    <location>
        <begin position="65"/>
        <end position="101"/>
    </location>
</feature>
<feature type="compositionally biased region" description="Basic and acidic residues" evidence="1">
    <location>
        <begin position="208"/>
        <end position="218"/>
    </location>
</feature>
<reference evidence="4" key="1">
    <citation type="submission" date="2021-01" db="EMBL/GenBank/DDBJ databases">
        <authorList>
            <person name="Corre E."/>
            <person name="Pelletier E."/>
            <person name="Niang G."/>
            <person name="Scheremetjew M."/>
            <person name="Finn R."/>
            <person name="Kale V."/>
            <person name="Holt S."/>
            <person name="Cochrane G."/>
            <person name="Meng A."/>
            <person name="Brown T."/>
            <person name="Cohen L."/>
        </authorList>
    </citation>
    <scope>NUCLEOTIDE SEQUENCE</scope>
    <source>
        <strain evidence="4">RCC1614</strain>
    </source>
</reference>
<protein>
    <recommendedName>
        <fullName evidence="3">ARMET C-terminal domain-containing protein</fullName>
    </recommendedName>
</protein>